<protein>
    <submittedName>
        <fullName evidence="1">Uncharacterized protein</fullName>
    </submittedName>
</protein>
<sequence>MKCPSPFDKKEELLCQFSQYKRAFRHGMIVDAGTSGVSIVQTATLFSCIFPRLVKVGREWRGKNWGNHHQEATQHGCMEDNNVE</sequence>
<evidence type="ECO:0000313" key="2">
    <source>
        <dbReference type="Proteomes" id="UP001159363"/>
    </source>
</evidence>
<keyword evidence="2" id="KW-1185">Reference proteome</keyword>
<comment type="caution">
    <text evidence="1">The sequence shown here is derived from an EMBL/GenBank/DDBJ whole genome shotgun (WGS) entry which is preliminary data.</text>
</comment>
<dbReference type="EMBL" id="JARBHB010000004">
    <property type="protein sequence ID" value="KAJ8887402.1"/>
    <property type="molecule type" value="Genomic_DNA"/>
</dbReference>
<organism evidence="1 2">
    <name type="scientific">Dryococelus australis</name>
    <dbReference type="NCBI Taxonomy" id="614101"/>
    <lineage>
        <taxon>Eukaryota</taxon>
        <taxon>Metazoa</taxon>
        <taxon>Ecdysozoa</taxon>
        <taxon>Arthropoda</taxon>
        <taxon>Hexapoda</taxon>
        <taxon>Insecta</taxon>
        <taxon>Pterygota</taxon>
        <taxon>Neoptera</taxon>
        <taxon>Polyneoptera</taxon>
        <taxon>Phasmatodea</taxon>
        <taxon>Verophasmatodea</taxon>
        <taxon>Anareolatae</taxon>
        <taxon>Phasmatidae</taxon>
        <taxon>Eurycanthinae</taxon>
        <taxon>Dryococelus</taxon>
    </lineage>
</organism>
<reference evidence="1 2" key="1">
    <citation type="submission" date="2023-02" db="EMBL/GenBank/DDBJ databases">
        <title>LHISI_Scaffold_Assembly.</title>
        <authorList>
            <person name="Stuart O.P."/>
            <person name="Cleave R."/>
            <person name="Magrath M.J.L."/>
            <person name="Mikheyev A.S."/>
        </authorList>
    </citation>
    <scope>NUCLEOTIDE SEQUENCE [LARGE SCALE GENOMIC DNA]</scope>
    <source>
        <strain evidence="1">Daus_M_001</strain>
        <tissue evidence="1">Leg muscle</tissue>
    </source>
</reference>
<name>A0ABQ9HSN7_9NEOP</name>
<gene>
    <name evidence="1" type="ORF">PR048_013617</name>
</gene>
<accession>A0ABQ9HSN7</accession>
<evidence type="ECO:0000313" key="1">
    <source>
        <dbReference type="EMBL" id="KAJ8887402.1"/>
    </source>
</evidence>
<dbReference type="Proteomes" id="UP001159363">
    <property type="component" value="Chromosome X"/>
</dbReference>
<proteinExistence type="predicted"/>